<protein>
    <submittedName>
        <fullName evidence="9">Trace amine-associated receptor 5-like</fullName>
    </submittedName>
</protein>
<dbReference type="SUPFAM" id="SSF81321">
    <property type="entry name" value="Family A G protein-coupled receptor-like"/>
    <property type="match status" value="1"/>
</dbReference>
<evidence type="ECO:0000256" key="5">
    <source>
        <dbReference type="SAM" id="MobiDB-lite"/>
    </source>
</evidence>
<feature type="transmembrane region" description="Helical" evidence="6">
    <location>
        <begin position="170"/>
        <end position="193"/>
    </location>
</feature>
<feature type="transmembrane region" description="Helical" evidence="6">
    <location>
        <begin position="127"/>
        <end position="149"/>
    </location>
</feature>
<evidence type="ECO:0000256" key="4">
    <source>
        <dbReference type="ARBA" id="ARBA00023136"/>
    </source>
</evidence>
<dbReference type="PROSITE" id="PS50262">
    <property type="entry name" value="G_PROTEIN_RECEP_F1_2"/>
    <property type="match status" value="1"/>
</dbReference>
<evidence type="ECO:0000256" key="3">
    <source>
        <dbReference type="ARBA" id="ARBA00022989"/>
    </source>
</evidence>
<dbReference type="PANTHER" id="PTHR26451:SF897">
    <property type="entry name" value="TRACE AMINE-ASSOCIATED RECEPTOR 5-LIKE"/>
    <property type="match status" value="1"/>
</dbReference>
<sequence length="456" mass="50064">MEGETYGSSVKTIGSSVKTNGSSVKTNGSSVKTNGSPEDDINHIYLSIGSTFRDLQTTYLIISLVLSVGCGLLLLFLVWKKDYLQKPSHFLRCNLAVDDIIFTSCLIPVRIYAIFQQDINGEDLWSAAKLLVAPPCLLSMFGTYLMMAVDLYYFVCEPLHYHDKVTTKRVVVGIATIRTLSFLFGLAPVVFFGVPQFDQAVNSASSFVIFRNIGLVVFLLVALSIPLLYYQVIKEARRQQERDENRDLWVFQTKAFKMMVPHAIVLTVSVATSIFQVAMARALISDEEQTLPYALIVADHVAILLFLTVSSIANPIIYSFRLPDFRRACKELCGLPTNTPPAVPARRHGDMEMAVITGSGQGAQVTEMTPAPTSAEKFTKEDVHSQNQTTRANTSPGRPPGTKYRGCATSTAYQRPSQFTVRADVHAEPTPCSGQDIAGTLPGQLHLDADSGDVAM</sequence>
<feature type="transmembrane region" description="Helical" evidence="6">
    <location>
        <begin position="263"/>
        <end position="284"/>
    </location>
</feature>
<comment type="subcellular location">
    <subcellularLocation>
        <location evidence="1">Membrane</location>
    </subcellularLocation>
</comment>
<reference evidence="9" key="2">
    <citation type="submission" date="2025-08" db="UniProtKB">
        <authorList>
            <consortium name="RefSeq"/>
        </authorList>
    </citation>
    <scope>IDENTIFICATION</scope>
    <source>
        <strain evidence="9">S238N-H82</strain>
        <tissue evidence="9">Testes</tissue>
    </source>
</reference>
<reference evidence="8" key="1">
    <citation type="journal article" date="2020" name="Nat. Ecol. Evol.">
        <title>Deeply conserved synteny resolves early events in vertebrate evolution.</title>
        <authorList>
            <person name="Simakov O."/>
            <person name="Marletaz F."/>
            <person name="Yue J.X."/>
            <person name="O'Connell B."/>
            <person name="Jenkins J."/>
            <person name="Brandt A."/>
            <person name="Calef R."/>
            <person name="Tung C.H."/>
            <person name="Huang T.K."/>
            <person name="Schmutz J."/>
            <person name="Satoh N."/>
            <person name="Yu J.K."/>
            <person name="Putnam N.H."/>
            <person name="Green R.E."/>
            <person name="Rokhsar D.S."/>
        </authorList>
    </citation>
    <scope>NUCLEOTIDE SEQUENCE [LARGE SCALE GENOMIC DNA]</scope>
    <source>
        <strain evidence="8">S238N-H82</strain>
    </source>
</reference>
<dbReference type="GeneID" id="118407061"/>
<dbReference type="GO" id="GO:0016020">
    <property type="term" value="C:membrane"/>
    <property type="evidence" value="ECO:0007669"/>
    <property type="project" value="UniProtKB-SubCell"/>
</dbReference>
<dbReference type="InterPro" id="IPR000276">
    <property type="entry name" value="GPCR_Rhodpsn"/>
</dbReference>
<dbReference type="Proteomes" id="UP000001554">
    <property type="component" value="Chromosome 19"/>
</dbReference>
<proteinExistence type="predicted"/>
<feature type="region of interest" description="Disordered" evidence="5">
    <location>
        <begin position="428"/>
        <end position="456"/>
    </location>
</feature>
<feature type="transmembrane region" description="Helical" evidence="6">
    <location>
        <begin position="290"/>
        <end position="317"/>
    </location>
</feature>
<feature type="transmembrane region" description="Helical" evidence="6">
    <location>
        <begin position="213"/>
        <end position="232"/>
    </location>
</feature>
<name>A0A9J7HS23_BRAFL</name>
<accession>A0A9J7HS23</accession>
<keyword evidence="2 6" id="KW-0812">Transmembrane</keyword>
<evidence type="ECO:0000313" key="8">
    <source>
        <dbReference type="Proteomes" id="UP000001554"/>
    </source>
</evidence>
<dbReference type="OMA" id="MEMAVIT"/>
<dbReference type="RefSeq" id="XP_035663372.1">
    <property type="nucleotide sequence ID" value="XM_035807479.1"/>
</dbReference>
<dbReference type="PANTHER" id="PTHR26451">
    <property type="entry name" value="G_PROTEIN_RECEP_F1_2 DOMAIN-CONTAINING PROTEIN"/>
    <property type="match status" value="1"/>
</dbReference>
<feature type="domain" description="G-protein coupled receptors family 1 profile" evidence="7">
    <location>
        <begin position="70"/>
        <end position="318"/>
    </location>
</feature>
<feature type="compositionally biased region" description="Polar residues" evidence="5">
    <location>
        <begin position="385"/>
        <end position="396"/>
    </location>
</feature>
<dbReference type="Pfam" id="PF00001">
    <property type="entry name" value="7tm_1"/>
    <property type="match status" value="1"/>
</dbReference>
<keyword evidence="3 6" id="KW-1133">Transmembrane helix</keyword>
<dbReference type="GO" id="GO:0004930">
    <property type="term" value="F:G protein-coupled receptor activity"/>
    <property type="evidence" value="ECO:0007669"/>
    <property type="project" value="InterPro"/>
</dbReference>
<gene>
    <name evidence="9" type="primary">LOC118407061</name>
</gene>
<dbReference type="KEGG" id="bfo:118407061"/>
<dbReference type="CDD" id="cd00637">
    <property type="entry name" value="7tm_classA_rhodopsin-like"/>
    <property type="match status" value="1"/>
</dbReference>
<dbReference type="AlphaFoldDB" id="A0A9J7HS23"/>
<evidence type="ECO:0000313" key="9">
    <source>
        <dbReference type="RefSeq" id="XP_035663372.1"/>
    </source>
</evidence>
<keyword evidence="8" id="KW-1185">Reference proteome</keyword>
<feature type="transmembrane region" description="Helical" evidence="6">
    <location>
        <begin position="91"/>
        <end position="115"/>
    </location>
</feature>
<dbReference type="InterPro" id="IPR052921">
    <property type="entry name" value="GPCR1_Superfamily_Member"/>
</dbReference>
<organism evidence="8 9">
    <name type="scientific">Branchiostoma floridae</name>
    <name type="common">Florida lancelet</name>
    <name type="synonym">Amphioxus</name>
    <dbReference type="NCBI Taxonomy" id="7739"/>
    <lineage>
        <taxon>Eukaryota</taxon>
        <taxon>Metazoa</taxon>
        <taxon>Chordata</taxon>
        <taxon>Cephalochordata</taxon>
        <taxon>Leptocardii</taxon>
        <taxon>Amphioxiformes</taxon>
        <taxon>Branchiostomatidae</taxon>
        <taxon>Branchiostoma</taxon>
    </lineage>
</organism>
<evidence type="ECO:0000259" key="7">
    <source>
        <dbReference type="PROSITE" id="PS50262"/>
    </source>
</evidence>
<keyword evidence="4 6" id="KW-0472">Membrane</keyword>
<feature type="region of interest" description="Disordered" evidence="5">
    <location>
        <begin position="359"/>
        <end position="408"/>
    </location>
</feature>
<dbReference type="InterPro" id="IPR017452">
    <property type="entry name" value="GPCR_Rhodpsn_7TM"/>
</dbReference>
<evidence type="ECO:0000256" key="1">
    <source>
        <dbReference type="ARBA" id="ARBA00004370"/>
    </source>
</evidence>
<dbReference type="Gene3D" id="1.20.1070.10">
    <property type="entry name" value="Rhodopsin 7-helix transmembrane proteins"/>
    <property type="match status" value="1"/>
</dbReference>
<feature type="transmembrane region" description="Helical" evidence="6">
    <location>
        <begin position="59"/>
        <end position="79"/>
    </location>
</feature>
<dbReference type="OrthoDB" id="6287421at2759"/>
<evidence type="ECO:0000256" key="6">
    <source>
        <dbReference type="SAM" id="Phobius"/>
    </source>
</evidence>
<evidence type="ECO:0000256" key="2">
    <source>
        <dbReference type="ARBA" id="ARBA00022692"/>
    </source>
</evidence>